<sequence>MDDSLVSAIKSYFSQKSSRKDYIISFIKIAVILGILIFLSGYLAENHYAVHMQYELSVWLYMISIGLWAMCSFATIYYLIMKTAYRFNDVGLYGWLISIFTYLCSVLPNYFSEKTITYSPFISLIGIILAFILPTRKNNSKK</sequence>
<dbReference type="InterPro" id="IPR008523">
    <property type="entry name" value="DUF805"/>
</dbReference>
<keyword evidence="1" id="KW-0472">Membrane</keyword>
<name>A0A1G5Q8Z4_PHOLU</name>
<protein>
    <recommendedName>
        <fullName evidence="4">DUF805 domain-containing protein</fullName>
    </recommendedName>
</protein>
<evidence type="ECO:0000313" key="3">
    <source>
        <dbReference type="Proteomes" id="UP000183223"/>
    </source>
</evidence>
<keyword evidence="3" id="KW-1185">Reference proteome</keyword>
<gene>
    <name evidence="2" type="ORF">SAMN02982990_01134</name>
</gene>
<keyword evidence="1" id="KW-0812">Transmembrane</keyword>
<organism evidence="2 3">
    <name type="scientific">Photorhabdus luminescens</name>
    <name type="common">Xenorhabdus luminescens</name>
    <dbReference type="NCBI Taxonomy" id="29488"/>
    <lineage>
        <taxon>Bacteria</taxon>
        <taxon>Pseudomonadati</taxon>
        <taxon>Pseudomonadota</taxon>
        <taxon>Gammaproteobacteria</taxon>
        <taxon>Enterobacterales</taxon>
        <taxon>Morganellaceae</taxon>
        <taxon>Photorhabdus</taxon>
    </lineage>
</organism>
<dbReference type="Proteomes" id="UP000183223">
    <property type="component" value="Unassembled WGS sequence"/>
</dbReference>
<dbReference type="GeneID" id="45654276"/>
<dbReference type="OrthoDB" id="6459360at2"/>
<feature type="transmembrane region" description="Helical" evidence="1">
    <location>
        <begin position="117"/>
        <end position="135"/>
    </location>
</feature>
<dbReference type="GO" id="GO:0016020">
    <property type="term" value="C:membrane"/>
    <property type="evidence" value="ECO:0007669"/>
    <property type="project" value="InterPro"/>
</dbReference>
<dbReference type="Pfam" id="PF05656">
    <property type="entry name" value="DUF805"/>
    <property type="match status" value="1"/>
</dbReference>
<feature type="transmembrane region" description="Helical" evidence="1">
    <location>
        <begin position="21"/>
        <end position="44"/>
    </location>
</feature>
<reference evidence="3" key="1">
    <citation type="submission" date="2016-10" db="EMBL/GenBank/DDBJ databases">
        <authorList>
            <person name="Varghese N."/>
            <person name="Submissions S."/>
        </authorList>
    </citation>
    <scope>NUCLEOTIDE SEQUENCE [LARGE SCALE GENOMIC DNA]</scope>
    <source>
        <strain evidence="3">ATCC 29999</strain>
    </source>
</reference>
<dbReference type="EMBL" id="FMWJ01000003">
    <property type="protein sequence ID" value="SCZ57729.1"/>
    <property type="molecule type" value="Genomic_DNA"/>
</dbReference>
<dbReference type="STRING" id="29488.KS18_00190"/>
<dbReference type="RefSeq" id="WP_049581151.1">
    <property type="nucleotide sequence ID" value="NZ_CAWQXX010000028.1"/>
</dbReference>
<accession>A0A1G5Q8Z4</accession>
<evidence type="ECO:0008006" key="4">
    <source>
        <dbReference type="Google" id="ProtNLM"/>
    </source>
</evidence>
<evidence type="ECO:0000256" key="1">
    <source>
        <dbReference type="SAM" id="Phobius"/>
    </source>
</evidence>
<evidence type="ECO:0000313" key="2">
    <source>
        <dbReference type="EMBL" id="SCZ57729.1"/>
    </source>
</evidence>
<dbReference type="AlphaFoldDB" id="A0A1G5Q8Z4"/>
<proteinExistence type="predicted"/>
<keyword evidence="1" id="KW-1133">Transmembrane helix</keyword>
<feature type="transmembrane region" description="Helical" evidence="1">
    <location>
        <begin position="56"/>
        <end position="80"/>
    </location>
</feature>
<feature type="transmembrane region" description="Helical" evidence="1">
    <location>
        <begin position="92"/>
        <end position="111"/>
    </location>
</feature>